<dbReference type="AlphaFoldDB" id="A0A8B8A147"/>
<gene>
    <name evidence="2" type="primary">LOC110990631</name>
</gene>
<name>A0A8B8A147_ACAPL</name>
<dbReference type="SUPFAM" id="SSF53098">
    <property type="entry name" value="Ribonuclease H-like"/>
    <property type="match status" value="1"/>
</dbReference>
<dbReference type="OrthoDB" id="6131287at2759"/>
<dbReference type="OMA" id="PDAPCHS"/>
<dbReference type="Proteomes" id="UP000694845">
    <property type="component" value="Unplaced"/>
</dbReference>
<proteinExistence type="predicted"/>
<sequence>MNLYLSVLPLFKSFILIFEQKQPMCHRLHDEMVDLFKHFFSLKHSVRDEQKKTVREFRTLVGEAYISSAVYMQAKFPVHNLLLRYLSAIDPAVQGHSQTFPALKKIGELFTTGITDTEKDAYRHEVSAVQTNTSLPPTKVGEQSVHLHVYHWGTKVFKTQKYPTLSNVIKACLSIFTGPEYVERSFSTVNDLISSKANRLEVDTFSPMQYIKYELSSKHTTSLQLYHRKDVIKSPIDRSLIYHMQTANGRYKRRLEATRTEKEATSKRMKVDIVKHGNPSGRKTAIHKTAQDIKRRGTLGGKK</sequence>
<evidence type="ECO:0000313" key="1">
    <source>
        <dbReference type="Proteomes" id="UP000694845"/>
    </source>
</evidence>
<dbReference type="KEGG" id="aplc:110990631"/>
<accession>A0A8B8A147</accession>
<organism evidence="1 2">
    <name type="scientific">Acanthaster planci</name>
    <name type="common">Crown-of-thorns starfish</name>
    <dbReference type="NCBI Taxonomy" id="133434"/>
    <lineage>
        <taxon>Eukaryota</taxon>
        <taxon>Metazoa</taxon>
        <taxon>Echinodermata</taxon>
        <taxon>Eleutherozoa</taxon>
        <taxon>Asterozoa</taxon>
        <taxon>Asteroidea</taxon>
        <taxon>Valvatacea</taxon>
        <taxon>Valvatida</taxon>
        <taxon>Acanthasteridae</taxon>
        <taxon>Acanthaster</taxon>
    </lineage>
</organism>
<reference evidence="2" key="1">
    <citation type="submission" date="2025-08" db="UniProtKB">
        <authorList>
            <consortium name="RefSeq"/>
        </authorList>
    </citation>
    <scope>IDENTIFICATION</scope>
</reference>
<dbReference type="RefSeq" id="XP_022111404.1">
    <property type="nucleotide sequence ID" value="XM_022255712.1"/>
</dbReference>
<dbReference type="InterPro" id="IPR012337">
    <property type="entry name" value="RNaseH-like_sf"/>
</dbReference>
<dbReference type="GeneID" id="110990631"/>
<evidence type="ECO:0000313" key="2">
    <source>
        <dbReference type="RefSeq" id="XP_022111404.1"/>
    </source>
</evidence>
<protein>
    <submittedName>
        <fullName evidence="2">LOW QUALITY PROTEIN: uncharacterized protein LOC110990631</fullName>
    </submittedName>
</protein>
<keyword evidence="1" id="KW-1185">Reference proteome</keyword>